<dbReference type="eggNOG" id="KOG1426">
    <property type="taxonomic scope" value="Eukaryota"/>
</dbReference>
<dbReference type="PANTHER" id="PTHR46654:SF1">
    <property type="entry name" value="E3 UBIQUITIN-PROTEIN LIGASE HECTD3"/>
    <property type="match status" value="1"/>
</dbReference>
<dbReference type="AlphaFoldDB" id="A2DAJ9"/>
<accession>A2DAJ9</accession>
<dbReference type="PANTHER" id="PTHR46654">
    <property type="entry name" value="E3 UBIQUITIN-PROTEIN LIGASE HECTD3"/>
    <property type="match status" value="1"/>
</dbReference>
<evidence type="ECO:0000259" key="3">
    <source>
        <dbReference type="PROSITE" id="PS50237"/>
    </source>
</evidence>
<dbReference type="OrthoDB" id="8068875at2759"/>
<dbReference type="VEuPathDB" id="TrichDB:TVAG_035250"/>
<dbReference type="SMART" id="SM00119">
    <property type="entry name" value="HECTc"/>
    <property type="match status" value="1"/>
</dbReference>
<keyword evidence="1 2" id="KW-0833">Ubl conjugation pathway</keyword>
<evidence type="ECO:0000313" key="4">
    <source>
        <dbReference type="EMBL" id="EAY22502.1"/>
    </source>
</evidence>
<feature type="domain" description="HECT" evidence="3">
    <location>
        <begin position="103"/>
        <end position="438"/>
    </location>
</feature>
<dbReference type="Proteomes" id="UP000001542">
    <property type="component" value="Unassembled WGS sequence"/>
</dbReference>
<organism evidence="4 5">
    <name type="scientific">Trichomonas vaginalis (strain ATCC PRA-98 / G3)</name>
    <dbReference type="NCBI Taxonomy" id="412133"/>
    <lineage>
        <taxon>Eukaryota</taxon>
        <taxon>Metamonada</taxon>
        <taxon>Parabasalia</taxon>
        <taxon>Trichomonadida</taxon>
        <taxon>Trichomonadidae</taxon>
        <taxon>Trichomonas</taxon>
    </lineage>
</organism>
<dbReference type="SUPFAM" id="SSF56204">
    <property type="entry name" value="Hect, E3 ligase catalytic domain"/>
    <property type="match status" value="1"/>
</dbReference>
<dbReference type="KEGG" id="tva:5468057"/>
<feature type="active site" description="Glycyl thioester intermediate" evidence="2">
    <location>
        <position position="406"/>
    </location>
</feature>
<dbReference type="Pfam" id="PF00632">
    <property type="entry name" value="HECT"/>
    <property type="match status" value="1"/>
</dbReference>
<dbReference type="InterPro" id="IPR035983">
    <property type="entry name" value="Hect_E3_ubiquitin_ligase"/>
</dbReference>
<evidence type="ECO:0000256" key="1">
    <source>
        <dbReference type="ARBA" id="ARBA00022786"/>
    </source>
</evidence>
<dbReference type="Gene3D" id="3.30.2410.10">
    <property type="entry name" value="Hect, E3 ligase catalytic domain"/>
    <property type="match status" value="1"/>
</dbReference>
<dbReference type="VEuPathDB" id="TrichDB:TVAGG3_0811290"/>
<protein>
    <recommendedName>
        <fullName evidence="3">HECT domain-containing protein</fullName>
    </recommendedName>
</protein>
<reference evidence="4" key="2">
    <citation type="journal article" date="2007" name="Science">
        <title>Draft genome sequence of the sexually transmitted pathogen Trichomonas vaginalis.</title>
        <authorList>
            <person name="Carlton J.M."/>
            <person name="Hirt R.P."/>
            <person name="Silva J.C."/>
            <person name="Delcher A.L."/>
            <person name="Schatz M."/>
            <person name="Zhao Q."/>
            <person name="Wortman J.R."/>
            <person name="Bidwell S.L."/>
            <person name="Alsmark U.C.M."/>
            <person name="Besteiro S."/>
            <person name="Sicheritz-Ponten T."/>
            <person name="Noel C.J."/>
            <person name="Dacks J.B."/>
            <person name="Foster P.G."/>
            <person name="Simillion C."/>
            <person name="Van de Peer Y."/>
            <person name="Miranda-Saavedra D."/>
            <person name="Barton G.J."/>
            <person name="Westrop G.D."/>
            <person name="Mueller S."/>
            <person name="Dessi D."/>
            <person name="Fiori P.L."/>
            <person name="Ren Q."/>
            <person name="Paulsen I."/>
            <person name="Zhang H."/>
            <person name="Bastida-Corcuera F.D."/>
            <person name="Simoes-Barbosa A."/>
            <person name="Brown M.T."/>
            <person name="Hayes R.D."/>
            <person name="Mukherjee M."/>
            <person name="Okumura C.Y."/>
            <person name="Schneider R."/>
            <person name="Smith A.J."/>
            <person name="Vanacova S."/>
            <person name="Villalvazo M."/>
            <person name="Haas B.J."/>
            <person name="Pertea M."/>
            <person name="Feldblyum T.V."/>
            <person name="Utterback T.R."/>
            <person name="Shu C.L."/>
            <person name="Osoegawa K."/>
            <person name="de Jong P.J."/>
            <person name="Hrdy I."/>
            <person name="Horvathova L."/>
            <person name="Zubacova Z."/>
            <person name="Dolezal P."/>
            <person name="Malik S.B."/>
            <person name="Logsdon J.M. Jr."/>
            <person name="Henze K."/>
            <person name="Gupta A."/>
            <person name="Wang C.C."/>
            <person name="Dunne R.L."/>
            <person name="Upcroft J.A."/>
            <person name="Upcroft P."/>
            <person name="White O."/>
            <person name="Salzberg S.L."/>
            <person name="Tang P."/>
            <person name="Chiu C.-H."/>
            <person name="Lee Y.-S."/>
            <person name="Embley T.M."/>
            <person name="Coombs G.H."/>
            <person name="Mottram J.C."/>
            <person name="Tachezy J."/>
            <person name="Fraser-Liggett C.M."/>
            <person name="Johnson P.J."/>
        </authorList>
    </citation>
    <scope>NUCLEOTIDE SEQUENCE [LARGE SCALE GENOMIC DNA]</scope>
    <source>
        <strain evidence="4">G3</strain>
    </source>
</reference>
<dbReference type="Gene3D" id="3.90.1750.10">
    <property type="entry name" value="Hect, E3 ligase catalytic domains"/>
    <property type="match status" value="1"/>
</dbReference>
<dbReference type="InParanoid" id="A2DAJ9"/>
<keyword evidence="5" id="KW-1185">Reference proteome</keyword>
<dbReference type="RefSeq" id="XP_001583488.1">
    <property type="nucleotide sequence ID" value="XM_001583438.1"/>
</dbReference>
<evidence type="ECO:0000313" key="5">
    <source>
        <dbReference type="Proteomes" id="UP000001542"/>
    </source>
</evidence>
<dbReference type="Gene3D" id="3.30.2160.10">
    <property type="entry name" value="Hect, E3 ligase catalytic domain"/>
    <property type="match status" value="1"/>
</dbReference>
<gene>
    <name evidence="4" type="ORF">TVAG_035250</name>
</gene>
<name>A2DAJ9_TRIV3</name>
<dbReference type="PROSITE" id="PS50237">
    <property type="entry name" value="HECT"/>
    <property type="match status" value="1"/>
</dbReference>
<dbReference type="SMR" id="A2DAJ9"/>
<evidence type="ECO:0000256" key="2">
    <source>
        <dbReference type="PROSITE-ProRule" id="PRU00104"/>
    </source>
</evidence>
<dbReference type="STRING" id="5722.A2DAJ9"/>
<dbReference type="EMBL" id="DS113183">
    <property type="protein sequence ID" value="EAY22502.1"/>
    <property type="molecule type" value="Genomic_DNA"/>
</dbReference>
<dbReference type="InterPro" id="IPR042469">
    <property type="entry name" value="HECTD3"/>
</dbReference>
<reference evidence="4" key="1">
    <citation type="submission" date="2006-10" db="EMBL/GenBank/DDBJ databases">
        <authorList>
            <person name="Amadeo P."/>
            <person name="Zhao Q."/>
            <person name="Wortman J."/>
            <person name="Fraser-Liggett C."/>
            <person name="Carlton J."/>
        </authorList>
    </citation>
    <scope>NUCLEOTIDE SEQUENCE</scope>
    <source>
        <strain evidence="4">G3</strain>
    </source>
</reference>
<proteinExistence type="predicted"/>
<sequence length="438" mass="50259">MSFPEDVVLLYTLLIHRFNYIWFNFKKIIPETFLNSFMDFLSVADTTKDFLQQVAVSNFIAQVAPDIKLDRRSAQFLVLNGEGDVRKSIIAQFTRQISKLSPSRLQLREKPWHVSFVGESAIDAGGPRKELFIELANSIFQPTSHLFIQSPNGRNHCGSFRDAYVPSTTLGKDSYDQYKAIGTFLGIIIRNGFPQDIPFAPFIWKHLAGELLQENDIMMVDEQVKTLFDRLRQSKNDLDFTSRFQQKWTYISWTGEIVNLPSQHHTDYVTGESVEQFIDEFVQARINEISQYLDLIRSGFAINIGFETHPMMNATLIALLVQGSNVITTAQLRQITTFDGFNKSNEYVISNYWAAVDRMSNEQRSLLLKFVTTLTRFPNKELNPTFHIQIKSSGGTEDRLPHAQTCFCRLHLPNYTTPDIAYNKISLAIEICTTMENM</sequence>
<dbReference type="InterPro" id="IPR000569">
    <property type="entry name" value="HECT_dom"/>
</dbReference>
<dbReference type="GO" id="GO:0061630">
    <property type="term" value="F:ubiquitin protein ligase activity"/>
    <property type="evidence" value="ECO:0000318"/>
    <property type="project" value="GO_Central"/>
</dbReference>